<dbReference type="PROSITE" id="PS50004">
    <property type="entry name" value="C2"/>
    <property type="match status" value="2"/>
</dbReference>
<evidence type="ECO:0000256" key="3">
    <source>
        <dbReference type="SAM" id="Phobius"/>
    </source>
</evidence>
<comment type="caution">
    <text evidence="5">The sequence shown here is derived from an EMBL/GenBank/DDBJ whole genome shotgun (WGS) entry which is preliminary data.</text>
</comment>
<dbReference type="GO" id="GO:0070382">
    <property type="term" value="C:exocytic vesicle"/>
    <property type="evidence" value="ECO:0007669"/>
    <property type="project" value="TreeGrafter"/>
</dbReference>
<dbReference type="GO" id="GO:0030276">
    <property type="term" value="F:clathrin binding"/>
    <property type="evidence" value="ECO:0007669"/>
    <property type="project" value="TreeGrafter"/>
</dbReference>
<dbReference type="InterPro" id="IPR047897">
    <property type="entry name" value="Synaptotagmin-15/17_C2A"/>
</dbReference>
<sequence length="412" mass="47111">MSVPLVIPIAGAVCGTLLGAVIAFVVWRRCVTRRRKNSTYEKIVSDHKARIQVENGHHVPMSSSVSMRQIPFTVPNQSVDVRRLARGSSEEYQPSGGLSEPTSPCVKRPSVEIPGAYALGSIDPSLYKIVDEDDTYEIPVDHIGRLWFAVEYERETEKLLVTLIKSKNLPTRQYGNNSSCDPFVRIYLMPDERRYLQSKFKKKTNNPKFEESYVFQVSHRTLQDRVLKFTVYDVDRHKRHNVIGHALYQLKDFDGESNERLVVWRDLEKEVTESATDKGELFVSLSYNNSLERLTVGIYEGKGFNTDSPCDSYVKISLLVQNKVLKSKKTEVVKKTDNPNFSESFTFKLPVSNLDSASINITAMQHQSGYKDKVFGRVILGSFMFARGRELDHWNEMVANQREQTTQWHSLV</sequence>
<feature type="domain" description="C2" evidence="4">
    <location>
        <begin position="142"/>
        <end position="265"/>
    </location>
</feature>
<evidence type="ECO:0000256" key="2">
    <source>
        <dbReference type="SAM" id="MobiDB-lite"/>
    </source>
</evidence>
<dbReference type="EMBL" id="CAJPWZ010001677">
    <property type="protein sequence ID" value="CAG2221167.1"/>
    <property type="molecule type" value="Genomic_DNA"/>
</dbReference>
<dbReference type="Gene3D" id="2.60.40.150">
    <property type="entry name" value="C2 domain"/>
    <property type="match status" value="2"/>
</dbReference>
<evidence type="ECO:0000256" key="1">
    <source>
        <dbReference type="ARBA" id="ARBA00022737"/>
    </source>
</evidence>
<feature type="domain" description="C2" evidence="4">
    <location>
        <begin position="277"/>
        <end position="395"/>
    </location>
</feature>
<dbReference type="CDD" id="cd08390">
    <property type="entry name" value="C2A_Synaptotagmin-15-17"/>
    <property type="match status" value="1"/>
</dbReference>
<dbReference type="PANTHER" id="PTHR10024:SF234">
    <property type="entry name" value="SYNAPTOTAGMIN-15-RELATED"/>
    <property type="match status" value="1"/>
</dbReference>
<dbReference type="AlphaFoldDB" id="A0A8S3SS14"/>
<feature type="transmembrane region" description="Helical" evidence="3">
    <location>
        <begin position="6"/>
        <end position="27"/>
    </location>
</feature>
<keyword evidence="1" id="KW-0677">Repeat</keyword>
<keyword evidence="6" id="KW-1185">Reference proteome</keyword>
<evidence type="ECO:0000259" key="4">
    <source>
        <dbReference type="PROSITE" id="PS50004"/>
    </source>
</evidence>
<dbReference type="GO" id="GO:0000149">
    <property type="term" value="F:SNARE binding"/>
    <property type="evidence" value="ECO:0007669"/>
    <property type="project" value="TreeGrafter"/>
</dbReference>
<feature type="region of interest" description="Disordered" evidence="2">
    <location>
        <begin position="86"/>
        <end position="105"/>
    </location>
</feature>
<dbReference type="GO" id="GO:0005544">
    <property type="term" value="F:calcium-dependent phospholipid binding"/>
    <property type="evidence" value="ECO:0007669"/>
    <property type="project" value="TreeGrafter"/>
</dbReference>
<keyword evidence="3" id="KW-0472">Membrane</keyword>
<accession>A0A8S3SS14</accession>
<dbReference type="FunFam" id="2.60.40.150:FF:000237">
    <property type="entry name" value="Synaptotagmin 15"/>
    <property type="match status" value="1"/>
</dbReference>
<dbReference type="GO" id="GO:0001786">
    <property type="term" value="F:phosphatidylserine binding"/>
    <property type="evidence" value="ECO:0007669"/>
    <property type="project" value="TreeGrafter"/>
</dbReference>
<organism evidence="5 6">
    <name type="scientific">Mytilus edulis</name>
    <name type="common">Blue mussel</name>
    <dbReference type="NCBI Taxonomy" id="6550"/>
    <lineage>
        <taxon>Eukaryota</taxon>
        <taxon>Metazoa</taxon>
        <taxon>Spiralia</taxon>
        <taxon>Lophotrochozoa</taxon>
        <taxon>Mollusca</taxon>
        <taxon>Bivalvia</taxon>
        <taxon>Autobranchia</taxon>
        <taxon>Pteriomorphia</taxon>
        <taxon>Mytilida</taxon>
        <taxon>Mytiloidea</taxon>
        <taxon>Mytilidae</taxon>
        <taxon>Mytilinae</taxon>
        <taxon>Mytilus</taxon>
    </lineage>
</organism>
<dbReference type="GO" id="GO:0005886">
    <property type="term" value="C:plasma membrane"/>
    <property type="evidence" value="ECO:0007669"/>
    <property type="project" value="TreeGrafter"/>
</dbReference>
<dbReference type="SMART" id="SM00239">
    <property type="entry name" value="C2"/>
    <property type="match status" value="2"/>
</dbReference>
<gene>
    <name evidence="5" type="ORF">MEDL_34563</name>
</gene>
<keyword evidence="3" id="KW-0812">Transmembrane</keyword>
<dbReference type="SUPFAM" id="SSF49562">
    <property type="entry name" value="C2 domain (Calcium/lipid-binding domain, CaLB)"/>
    <property type="match status" value="2"/>
</dbReference>
<proteinExistence type="predicted"/>
<evidence type="ECO:0000313" key="5">
    <source>
        <dbReference type="EMBL" id="CAG2221167.1"/>
    </source>
</evidence>
<keyword evidence="3" id="KW-1133">Transmembrane helix</keyword>
<dbReference type="InterPro" id="IPR001565">
    <property type="entry name" value="Synaptotagmin"/>
</dbReference>
<name>A0A8S3SS14_MYTED</name>
<protein>
    <submittedName>
        <fullName evidence="5">SYT15</fullName>
    </submittedName>
</protein>
<dbReference type="Pfam" id="PF00168">
    <property type="entry name" value="C2"/>
    <property type="match status" value="2"/>
</dbReference>
<dbReference type="InterPro" id="IPR000008">
    <property type="entry name" value="C2_dom"/>
</dbReference>
<dbReference type="PRINTS" id="PR00399">
    <property type="entry name" value="SYNAPTOTAGMN"/>
</dbReference>
<dbReference type="GO" id="GO:0017156">
    <property type="term" value="P:calcium-ion regulated exocytosis"/>
    <property type="evidence" value="ECO:0007669"/>
    <property type="project" value="TreeGrafter"/>
</dbReference>
<evidence type="ECO:0000313" key="6">
    <source>
        <dbReference type="Proteomes" id="UP000683360"/>
    </source>
</evidence>
<dbReference type="OrthoDB" id="10259057at2759"/>
<dbReference type="InterPro" id="IPR035892">
    <property type="entry name" value="C2_domain_sf"/>
</dbReference>
<dbReference type="Proteomes" id="UP000683360">
    <property type="component" value="Unassembled WGS sequence"/>
</dbReference>
<dbReference type="GO" id="GO:0005509">
    <property type="term" value="F:calcium ion binding"/>
    <property type="evidence" value="ECO:0007669"/>
    <property type="project" value="TreeGrafter"/>
</dbReference>
<dbReference type="PANTHER" id="PTHR10024">
    <property type="entry name" value="SYNAPTOTAGMIN"/>
    <property type="match status" value="1"/>
</dbReference>
<reference evidence="5" key="1">
    <citation type="submission" date="2021-03" db="EMBL/GenBank/DDBJ databases">
        <authorList>
            <person name="Bekaert M."/>
        </authorList>
    </citation>
    <scope>NUCLEOTIDE SEQUENCE</scope>
</reference>